<protein>
    <submittedName>
        <fullName evidence="2">Uncharacterized protein</fullName>
    </submittedName>
</protein>
<name>M7T415_EUTLA</name>
<dbReference type="AlphaFoldDB" id="M7T415"/>
<keyword evidence="1" id="KW-1133">Transmembrane helix</keyword>
<keyword evidence="1" id="KW-0812">Transmembrane</keyword>
<keyword evidence="1" id="KW-0472">Membrane</keyword>
<dbReference type="EMBL" id="KB707045">
    <property type="protein sequence ID" value="EMR64566.1"/>
    <property type="molecule type" value="Genomic_DNA"/>
</dbReference>
<proteinExistence type="predicted"/>
<dbReference type="HOGENOM" id="CLU_1660757_0_0_1"/>
<dbReference type="InterPro" id="IPR018852">
    <property type="entry name" value="DUF2456"/>
</dbReference>
<feature type="transmembrane region" description="Helical" evidence="1">
    <location>
        <begin position="64"/>
        <end position="88"/>
    </location>
</feature>
<dbReference type="Proteomes" id="UP000012174">
    <property type="component" value="Unassembled WGS sequence"/>
</dbReference>
<evidence type="ECO:0000256" key="1">
    <source>
        <dbReference type="SAM" id="Phobius"/>
    </source>
</evidence>
<reference evidence="3" key="1">
    <citation type="journal article" date="2013" name="Genome Announc.">
        <title>Draft genome sequence of the grapevine dieback fungus Eutypa lata UCR-EL1.</title>
        <authorList>
            <person name="Blanco-Ulate B."/>
            <person name="Rolshausen P.E."/>
            <person name="Cantu D."/>
        </authorList>
    </citation>
    <scope>NUCLEOTIDE SEQUENCE [LARGE SCALE GENOMIC DNA]</scope>
    <source>
        <strain evidence="3">UCR-EL1</strain>
    </source>
</reference>
<dbReference type="KEGG" id="ela:UCREL1_8478"/>
<feature type="transmembrane region" description="Helical" evidence="1">
    <location>
        <begin position="116"/>
        <end position="136"/>
    </location>
</feature>
<dbReference type="Pfam" id="PF10445">
    <property type="entry name" value="DUF2456"/>
    <property type="match status" value="1"/>
</dbReference>
<keyword evidence="3" id="KW-1185">Reference proteome</keyword>
<gene>
    <name evidence="2" type="ORF">UCREL1_8478</name>
</gene>
<sequence>MAWLELWLVNRDLRRGGVQSIGFVPEPKWRFVRWFLFLDRQTQTNETGSWKHWLLFAGSQFTRILLVSAVCFAVVWPPSVLVLMVFAYECCYDVSSAYTCHEWCYRRMWVPQLFKAARGSVLGLLTTPLFVMLWLVRCGWALKNQGGTGFRRVVKPSTV</sequence>
<evidence type="ECO:0000313" key="3">
    <source>
        <dbReference type="Proteomes" id="UP000012174"/>
    </source>
</evidence>
<dbReference type="OrthoDB" id="15595at2759"/>
<accession>M7T415</accession>
<evidence type="ECO:0000313" key="2">
    <source>
        <dbReference type="EMBL" id="EMR64566.1"/>
    </source>
</evidence>
<organism evidence="2 3">
    <name type="scientific">Eutypa lata (strain UCR-EL1)</name>
    <name type="common">Grapevine dieback disease fungus</name>
    <name type="synonym">Eutypa armeniacae</name>
    <dbReference type="NCBI Taxonomy" id="1287681"/>
    <lineage>
        <taxon>Eukaryota</taxon>
        <taxon>Fungi</taxon>
        <taxon>Dikarya</taxon>
        <taxon>Ascomycota</taxon>
        <taxon>Pezizomycotina</taxon>
        <taxon>Sordariomycetes</taxon>
        <taxon>Xylariomycetidae</taxon>
        <taxon>Xylariales</taxon>
        <taxon>Diatrypaceae</taxon>
        <taxon>Eutypa</taxon>
    </lineage>
</organism>